<evidence type="ECO:0000259" key="3">
    <source>
        <dbReference type="Pfam" id="PF13439"/>
    </source>
</evidence>
<dbReference type="Pfam" id="PF13439">
    <property type="entry name" value="Glyco_transf_4"/>
    <property type="match status" value="1"/>
</dbReference>
<evidence type="ECO:0000313" key="4">
    <source>
        <dbReference type="EMBL" id="CCI53814.1"/>
    </source>
</evidence>
<dbReference type="EMBL" id="CAJC01000160">
    <property type="protein sequence ID" value="CCI53814.1"/>
    <property type="molecule type" value="Genomic_DNA"/>
</dbReference>
<accession>A0A077MAX8</accession>
<feature type="domain" description="Glycosyltransferase subfamily 4-like N-terminal" evidence="3">
    <location>
        <begin position="15"/>
        <end position="188"/>
    </location>
</feature>
<gene>
    <name evidence="4" type="ORF">BN13_490004</name>
</gene>
<sequence>MKIAMIGLRGLPASYGGVEKHVEELGSRIAAAGHQVTVYCRRNYSTQGLEVPSQYAYLPPSGRRPGRYRGMILRNLPTTGGKHLESTVHSGLSALHTLRRDYDIAHFHALGPGLFTPIPRYLTSTRVVQTVHALDDQRGKWSVPTRGILRVGRSLSAWVPDDVIVVSRELARIYDTEHDRPAHYIPNGAPRVEPVPPGAVLRRYGLEPGRYLLFLGRFVPEKCPDLLVRALARVPADVKLVLVGGSSHSDDYADDLRRLATADPRIVMPGYVFGSVLAELMSSAALFIQPSRLEGMPITVLEAAAYGLPVVASDIGPHREILQASGPGHRLFPDGSVAGLAEAIRAELADRDAGAVGAAELHRRTQAHYDWDDVVERTLSVYRNTLAR</sequence>
<dbReference type="GO" id="GO:0016757">
    <property type="term" value="F:glycosyltransferase activity"/>
    <property type="evidence" value="ECO:0007669"/>
    <property type="project" value="UniProtKB-KW"/>
</dbReference>
<proteinExistence type="predicted"/>
<dbReference type="Pfam" id="PF13692">
    <property type="entry name" value="Glyco_trans_1_4"/>
    <property type="match status" value="1"/>
</dbReference>
<dbReference type="InterPro" id="IPR028098">
    <property type="entry name" value="Glyco_trans_4-like_N"/>
</dbReference>
<evidence type="ECO:0000256" key="2">
    <source>
        <dbReference type="ARBA" id="ARBA00022679"/>
    </source>
</evidence>
<dbReference type="OrthoDB" id="9792269at2"/>
<name>A0A077MAX8_9MICO</name>
<dbReference type="AlphaFoldDB" id="A0A077MAX8"/>
<keyword evidence="5" id="KW-1185">Reference proteome</keyword>
<keyword evidence="2" id="KW-0808">Transferase</keyword>
<dbReference type="SUPFAM" id="SSF53756">
    <property type="entry name" value="UDP-Glycosyltransferase/glycogen phosphorylase"/>
    <property type="match status" value="1"/>
</dbReference>
<dbReference type="Gene3D" id="3.40.50.2000">
    <property type="entry name" value="Glycogen Phosphorylase B"/>
    <property type="match status" value="2"/>
</dbReference>
<evidence type="ECO:0000256" key="1">
    <source>
        <dbReference type="ARBA" id="ARBA00022676"/>
    </source>
</evidence>
<evidence type="ECO:0000313" key="5">
    <source>
        <dbReference type="Proteomes" id="UP000035720"/>
    </source>
</evidence>
<reference evidence="4 5" key="1">
    <citation type="journal article" date="2013" name="ISME J.">
        <title>A metabolic model for members of the genus Tetrasphaera involved in enhanced biological phosphorus removal.</title>
        <authorList>
            <person name="Kristiansen R."/>
            <person name="Nguyen H.T.T."/>
            <person name="Saunders A.M."/>
            <person name="Nielsen J.L."/>
            <person name="Wimmer R."/>
            <person name="Le V.Q."/>
            <person name="McIlroy S.J."/>
            <person name="Petrovski S."/>
            <person name="Seviour R.J."/>
            <person name="Calteau A."/>
            <person name="Nielsen K.L."/>
            <person name="Nielsen P.H."/>
        </authorList>
    </citation>
    <scope>NUCLEOTIDE SEQUENCE [LARGE SCALE GENOMIC DNA]</scope>
    <source>
        <strain evidence="4 5">Ben 74</strain>
    </source>
</reference>
<dbReference type="Proteomes" id="UP000035720">
    <property type="component" value="Unassembled WGS sequence"/>
</dbReference>
<protein>
    <recommendedName>
        <fullName evidence="3">Glycosyltransferase subfamily 4-like N-terminal domain-containing protein</fullName>
    </recommendedName>
</protein>
<dbReference type="CDD" id="cd03801">
    <property type="entry name" value="GT4_PimA-like"/>
    <property type="match status" value="1"/>
</dbReference>
<organism evidence="4 5">
    <name type="scientific">Nostocoides jenkinsii Ben 74</name>
    <dbReference type="NCBI Taxonomy" id="1193518"/>
    <lineage>
        <taxon>Bacteria</taxon>
        <taxon>Bacillati</taxon>
        <taxon>Actinomycetota</taxon>
        <taxon>Actinomycetes</taxon>
        <taxon>Micrococcales</taxon>
        <taxon>Intrasporangiaceae</taxon>
        <taxon>Nostocoides</taxon>
    </lineage>
</organism>
<dbReference type="STRING" id="1193518.BN13_490004"/>
<keyword evidence="1" id="KW-0328">Glycosyltransferase</keyword>
<dbReference type="PANTHER" id="PTHR12526:SF636">
    <property type="entry name" value="BLL3647 PROTEIN"/>
    <property type="match status" value="1"/>
</dbReference>
<dbReference type="RefSeq" id="WP_048546199.1">
    <property type="nucleotide sequence ID" value="NZ_HF571038.1"/>
</dbReference>
<dbReference type="PANTHER" id="PTHR12526">
    <property type="entry name" value="GLYCOSYLTRANSFERASE"/>
    <property type="match status" value="1"/>
</dbReference>
<comment type="caution">
    <text evidence="4">The sequence shown here is derived from an EMBL/GenBank/DDBJ whole genome shotgun (WGS) entry which is preliminary data.</text>
</comment>